<proteinExistence type="predicted"/>
<organism evidence="2 3">
    <name type="scientific">Phytophthora nicotianae</name>
    <name type="common">Potato buckeye rot agent</name>
    <name type="synonym">Phytophthora parasitica</name>
    <dbReference type="NCBI Taxonomy" id="4792"/>
    <lineage>
        <taxon>Eukaryota</taxon>
        <taxon>Sar</taxon>
        <taxon>Stramenopiles</taxon>
        <taxon>Oomycota</taxon>
        <taxon>Peronosporomycetes</taxon>
        <taxon>Peronosporales</taxon>
        <taxon>Peronosporaceae</taxon>
        <taxon>Phytophthora</taxon>
    </lineage>
</organism>
<comment type="caution">
    <text evidence="2">The sequence shown here is derived from an EMBL/GenBank/DDBJ whole genome shotgun (WGS) entry which is preliminary data.</text>
</comment>
<feature type="region of interest" description="Disordered" evidence="1">
    <location>
        <begin position="393"/>
        <end position="415"/>
    </location>
</feature>
<feature type="compositionally biased region" description="Polar residues" evidence="1">
    <location>
        <begin position="393"/>
        <end position="402"/>
    </location>
</feature>
<reference evidence="2 3" key="1">
    <citation type="submission" date="2015-11" db="EMBL/GenBank/DDBJ databases">
        <title>Genomes and virulence difference between two physiological races of Phytophthora nicotianae.</title>
        <authorList>
            <person name="Liu H."/>
            <person name="Ma X."/>
            <person name="Yu H."/>
            <person name="Fang D."/>
            <person name="Li Y."/>
            <person name="Wang X."/>
            <person name="Wang W."/>
            <person name="Dong Y."/>
            <person name="Xiao B."/>
        </authorList>
    </citation>
    <scope>NUCLEOTIDE SEQUENCE [LARGE SCALE GENOMIC DNA]</scope>
    <source>
        <strain evidence="3">race 0</strain>
    </source>
</reference>
<gene>
    <name evidence="2" type="ORF">AM587_10003052</name>
</gene>
<name>A0A0W8BZ82_PHYNI</name>
<dbReference type="PANTHER" id="PTHR40866:SF1">
    <property type="entry name" value="BED-TYPE DOMAIN-CONTAINING PROTEIN"/>
    <property type="match status" value="1"/>
</dbReference>
<evidence type="ECO:0000313" key="2">
    <source>
        <dbReference type="EMBL" id="KUF77057.1"/>
    </source>
</evidence>
<dbReference type="SUPFAM" id="SSF53098">
    <property type="entry name" value="Ribonuclease H-like"/>
    <property type="match status" value="1"/>
</dbReference>
<dbReference type="PANTHER" id="PTHR40866">
    <property type="entry name" value="BED-TYPE DOMAIN-CONTAINING PROTEIN"/>
    <property type="match status" value="1"/>
</dbReference>
<sequence>MSSIAPRSLAAALFVPDGDEYHQCRICFSRRKQVRGTGCTNLVEHLVRCHANTYEDDKKATSILSTIYHWLDWIIMENRKLSMCEKVKTRKYTRLNRVSTKTLKKSMFGLESVVQGRIKLLLRGKKVGFAIDAWTEDGTHFVAVIGVTETDKYLLCFSTLTDESDMGSDAIIELLDDVLDTYEIHASQLCFYVCDHASVNVAIANKTLVPMIGCASHRFNLAVQALMREDDDILDKVHALMVKLNTIKNRHHLREADALMPVYRNTTRWSSTFSMIDRYFRIYSKLDRIDDQLADFIPTPRENVRLKALYEDLKNLESVNKKLQTTMVSLLDVRALFDHVIKHYPGTDLYLSPTASLVKFPDFENGIVKLMAGKENTLTRGERAAVVKLQQTTDTVATNSQEEGGDGHQSLPRLR</sequence>
<evidence type="ECO:0000313" key="3">
    <source>
        <dbReference type="Proteomes" id="UP000052943"/>
    </source>
</evidence>
<evidence type="ECO:0000256" key="1">
    <source>
        <dbReference type="SAM" id="MobiDB-lite"/>
    </source>
</evidence>
<accession>A0A0W8BZ82</accession>
<protein>
    <recommendedName>
        <fullName evidence="4">BED-type domain-containing protein</fullName>
    </recommendedName>
</protein>
<dbReference type="EMBL" id="LNFO01005659">
    <property type="protein sequence ID" value="KUF77057.1"/>
    <property type="molecule type" value="Genomic_DNA"/>
</dbReference>
<dbReference type="OrthoDB" id="125875at2759"/>
<dbReference type="Proteomes" id="UP000052943">
    <property type="component" value="Unassembled WGS sequence"/>
</dbReference>
<dbReference type="AlphaFoldDB" id="A0A0W8BZ82"/>
<evidence type="ECO:0008006" key="4">
    <source>
        <dbReference type="Google" id="ProtNLM"/>
    </source>
</evidence>
<dbReference type="InterPro" id="IPR012337">
    <property type="entry name" value="RNaseH-like_sf"/>
</dbReference>